<feature type="region of interest" description="Disordered" evidence="1">
    <location>
        <begin position="1"/>
        <end position="677"/>
    </location>
</feature>
<evidence type="ECO:0000313" key="3">
    <source>
        <dbReference type="EMBL" id="EFJ51897.1"/>
    </source>
</evidence>
<accession>D8TLL9</accession>
<name>D8TLL9_VOLCA</name>
<dbReference type="GeneID" id="9620131"/>
<feature type="compositionally biased region" description="Polar residues" evidence="1">
    <location>
        <begin position="916"/>
        <end position="928"/>
    </location>
</feature>
<feature type="compositionally biased region" description="Basic and acidic residues" evidence="1">
    <location>
        <begin position="1398"/>
        <end position="1407"/>
    </location>
</feature>
<feature type="compositionally biased region" description="Basic and acidic residues" evidence="1">
    <location>
        <begin position="1279"/>
        <end position="1316"/>
    </location>
</feature>
<feature type="compositionally biased region" description="Basic and acidic residues" evidence="1">
    <location>
        <begin position="1431"/>
        <end position="1463"/>
    </location>
</feature>
<feature type="compositionally biased region" description="Gly residues" evidence="1">
    <location>
        <begin position="956"/>
        <end position="968"/>
    </location>
</feature>
<proteinExistence type="predicted"/>
<feature type="compositionally biased region" description="Polar residues" evidence="1">
    <location>
        <begin position="257"/>
        <end position="266"/>
    </location>
</feature>
<dbReference type="eggNOG" id="ENOG502R35R">
    <property type="taxonomic scope" value="Eukaryota"/>
</dbReference>
<feature type="compositionally biased region" description="Basic and acidic residues" evidence="1">
    <location>
        <begin position="69"/>
        <end position="168"/>
    </location>
</feature>
<feature type="compositionally biased region" description="Basic and acidic residues" evidence="1">
    <location>
        <begin position="417"/>
        <end position="432"/>
    </location>
</feature>
<feature type="compositionally biased region" description="Basic and acidic residues" evidence="1">
    <location>
        <begin position="1342"/>
        <end position="1352"/>
    </location>
</feature>
<feature type="compositionally biased region" description="Low complexity" evidence="1">
    <location>
        <begin position="843"/>
        <end position="852"/>
    </location>
</feature>
<feature type="compositionally biased region" description="Basic and acidic residues" evidence="1">
    <location>
        <begin position="1254"/>
        <end position="1265"/>
    </location>
</feature>
<feature type="compositionally biased region" description="Gly residues" evidence="1">
    <location>
        <begin position="510"/>
        <end position="519"/>
    </location>
</feature>
<dbReference type="OrthoDB" id="1928974at2759"/>
<feature type="compositionally biased region" description="Low complexity" evidence="1">
    <location>
        <begin position="804"/>
        <end position="815"/>
    </location>
</feature>
<feature type="region of interest" description="Disordered" evidence="1">
    <location>
        <begin position="1552"/>
        <end position="1611"/>
    </location>
</feature>
<dbReference type="EMBL" id="GL378326">
    <property type="protein sequence ID" value="EFJ51897.1"/>
    <property type="molecule type" value="Genomic_DNA"/>
</dbReference>
<keyword evidence="4" id="KW-1185">Reference proteome</keyword>
<feature type="compositionally biased region" description="Low complexity" evidence="1">
    <location>
        <begin position="1576"/>
        <end position="1607"/>
    </location>
</feature>
<dbReference type="Proteomes" id="UP000001058">
    <property type="component" value="Unassembled WGS sequence"/>
</dbReference>
<dbReference type="Pfam" id="PF15477">
    <property type="entry name" value="SMAP"/>
    <property type="match status" value="1"/>
</dbReference>
<dbReference type="PANTHER" id="PTHR22426:SF2">
    <property type="entry name" value="ARGININE_SERINE-RICH COILED-COIL PROTEIN 2"/>
    <property type="match status" value="1"/>
</dbReference>
<feature type="compositionally biased region" description="Basic and acidic residues" evidence="1">
    <location>
        <begin position="378"/>
        <end position="398"/>
    </location>
</feature>
<feature type="domain" description="Small acidic protein-like" evidence="2">
    <location>
        <begin position="1646"/>
        <end position="1727"/>
    </location>
</feature>
<dbReference type="RefSeq" id="XP_002947307.1">
    <property type="nucleotide sequence ID" value="XM_002947261.1"/>
</dbReference>
<feature type="compositionally biased region" description="Basic and acidic residues" evidence="1">
    <location>
        <begin position="499"/>
        <end position="509"/>
    </location>
</feature>
<feature type="compositionally biased region" description="Basic and acidic residues" evidence="1">
    <location>
        <begin position="1206"/>
        <end position="1217"/>
    </location>
</feature>
<feature type="compositionally biased region" description="Basic and acidic residues" evidence="1">
    <location>
        <begin position="1053"/>
        <end position="1069"/>
    </location>
</feature>
<sequence>MAQLKTNNSDETPQPVKSNSVPDQEEAGGRTGGRQMHGSRGHDREPQADNHEGVNSYNQGQRNASGWRPEQEDDRRREDRHLHDRQRLERDPKREERGGSLQEVDRDRDRERDRDRDRRDWDVDRGRDSGVREWERERDRPRGDTERGAAYDLERDRPPVRAREREMEQTQTTPARHSLSEPTRAYHDDRAAAGDQAAGGGASASNTRPLSRPSTAASPPRPSSTPAADPGPTREEHRVMRAPYGPPNMRREDPLPHQQQRGQPGSSPLAVGGSLSEHSGPQDREREREREPGTERDRKQDVPQDVPRRDASPPPDHDSCVERARWGEERGRVREREREHEQDRGRERDRGEGRRSQPLPDDRRLHAPPSLGSGPVRELPRVTSHDGRANGEPRRNHDWQIGGVRPDDGRPGGMGRSEYDRPGSRGRPEYDRPGSGSRTELDRPPGGSSRPEYDRPNDASMRPEYDRQGAAARSDYDRPNICSNSRYEYDRPGAGGTRPEYDRAVRRENGGGSIGGGSSGLDYEQYGSESGARALLSRANSAPGQGPAREYRSRPDPPPPGPGPGPGTRGEESPRSRRAVREREGRSGADDREHEHDRHRDQRGYHRDREVRERELRERDRDLRDRELRDRELRDRELRERDLRDRGLRDRERRERELREHGIDRGPRDNDLRDRDRCRSEEWWAGAAGSGGAYGAIYGAPVPRGGSGSRETADWRRGAPTPPSLSRDAGPRGGRDVTPLAADMVRYGGSTDDAGRRSPRGRSPREDPRGPATWNAAPAGHCPDEAGQQASGPVGEWGEGTGVPAAAAAPRTRAPLFVGSVRPAGDAGRVPPPSSRQQRRTSPEPQEAQQQPLPQPPLQQQPLSSPVLLEMPLPPQQQYPPGSDSVRNTDSDEVGEGPCREEARHLTARSCDMRATSCSSDGTNSSPSKQDEESKGAGRERGVGASGRSYTDKAGADGGEGCSAGGDVGRGDDSNGSRGQDAPVDMAVDELSTDVRPLTEAAATSNAAGRSPTPAPSPLAVSASPHHTPPSSRPGRVADRDGSAAPPPSDDGPSSRREERSPMPQRDTDGAAAVVHAGCFDNAMEVDTAAARPEGREGRSGGAPLATAIEGSTGRGSAGRGGTAAGRVDTLRDSGAGPDANRHRGDEAQQRYGEEGRDGRAGQPYKSQERPASQPLASGKIDRGGSGGPRPQQPYQDSNTQRGGLGRREVYDDDRRARQLPPPPGDGRHDMGGGGDVYGERRPQLLQPYGSGGEPRRDDYDDRRRPAPSYILPPSSLDSGRRDPYDDGRLPPRRDDYDDRRPPPRRRDDPYDDWRSHGPRPTSQRRDEYDDRSRQPSGTRGPGRDSYPDRRPPPPPSAHGPSSSAAAGTASAGPVGPSRGDPYDVRPSQPPPSGRGSEGYREREWADRGGGGGGGAAVAPRGYGRDGGPGPRREGSRGDRGGWGRERDVDRERDYHLRERERGMQVPSSSTQRRPADGPPGSYRDGGGGGGADRRPGSPLPPPKRLRTSPPRGPGGGAGAQRPPPAGAPGGAAAGGVEGAALSSADIVRAMMAAPPGGPVPNRAATSAGGGGAGGAHHAAPGSMAGSGSWTVSGSGSAAAPAAAAAAMHPPQLTADQKRKLLWGTKKVETVVNQGAAESLYGANRWDRAAEVLETDRDKERFQRLMGLKGELAHRPAYPPLEARPPSPGSESHLAMTREQQERVLGDVEQQYLAGLKRKDGRTAGLGIM</sequence>
<feature type="compositionally biased region" description="Basic and acidic residues" evidence="1">
    <location>
        <begin position="1140"/>
        <end position="1160"/>
    </location>
</feature>
<feature type="compositionally biased region" description="Basic and acidic residues" evidence="1">
    <location>
        <begin position="451"/>
        <end position="467"/>
    </location>
</feature>
<feature type="compositionally biased region" description="Basic and acidic residues" evidence="1">
    <location>
        <begin position="40"/>
        <end position="52"/>
    </location>
</feature>
<feature type="region of interest" description="Disordered" evidence="1">
    <location>
        <begin position="689"/>
        <end position="1537"/>
    </location>
</feature>
<feature type="compositionally biased region" description="Low complexity" evidence="1">
    <location>
        <begin position="211"/>
        <end position="228"/>
    </location>
</feature>
<evidence type="ECO:0000256" key="1">
    <source>
        <dbReference type="SAM" id="MobiDB-lite"/>
    </source>
</evidence>
<feature type="compositionally biased region" description="Basic and acidic residues" evidence="1">
    <location>
        <begin position="280"/>
        <end position="365"/>
    </location>
</feature>
<dbReference type="InParanoid" id="D8TLL9"/>
<feature type="compositionally biased region" description="Pro residues" evidence="1">
    <location>
        <begin position="1677"/>
        <end position="1688"/>
    </location>
</feature>
<dbReference type="KEGG" id="vcn:VOLCADRAFT_87558"/>
<feature type="compositionally biased region" description="Gly residues" evidence="1">
    <location>
        <begin position="1113"/>
        <end position="1124"/>
    </location>
</feature>
<dbReference type="STRING" id="3068.D8TLL9"/>
<feature type="compositionally biased region" description="Low complexity" evidence="1">
    <location>
        <begin position="860"/>
        <end position="870"/>
    </location>
</feature>
<feature type="compositionally biased region" description="Basic and acidic residues" evidence="1">
    <location>
        <begin position="1324"/>
        <end position="1334"/>
    </location>
</feature>
<evidence type="ECO:0000259" key="2">
    <source>
        <dbReference type="Pfam" id="PF15477"/>
    </source>
</evidence>
<dbReference type="PANTHER" id="PTHR22426">
    <property type="entry name" value="ARGININE_SERINE-RICH COILED-COIL PROTEIN 2"/>
    <property type="match status" value="1"/>
</dbReference>
<dbReference type="InterPro" id="IPR028124">
    <property type="entry name" value="SMAP_dom"/>
</dbReference>
<feature type="compositionally biased region" description="Polar residues" evidence="1">
    <location>
        <begin position="1"/>
        <end position="22"/>
    </location>
</feature>
<evidence type="ECO:0000313" key="4">
    <source>
        <dbReference type="Proteomes" id="UP000001058"/>
    </source>
</evidence>
<feature type="compositionally biased region" description="Pro residues" evidence="1">
    <location>
        <begin position="556"/>
        <end position="565"/>
    </location>
</feature>
<feature type="compositionally biased region" description="Basic and acidic residues" evidence="1">
    <location>
        <begin position="929"/>
        <end position="942"/>
    </location>
</feature>
<organism evidence="4">
    <name type="scientific">Volvox carteri f. nagariensis</name>
    <dbReference type="NCBI Taxonomy" id="3068"/>
    <lineage>
        <taxon>Eukaryota</taxon>
        <taxon>Viridiplantae</taxon>
        <taxon>Chlorophyta</taxon>
        <taxon>core chlorophytes</taxon>
        <taxon>Chlorophyceae</taxon>
        <taxon>CS clade</taxon>
        <taxon>Chlamydomonadales</taxon>
        <taxon>Volvocaceae</taxon>
        <taxon>Volvox</taxon>
    </lineage>
</organism>
<protein>
    <recommendedName>
        <fullName evidence="2">Small acidic protein-like domain-containing protein</fullName>
    </recommendedName>
</protein>
<gene>
    <name evidence="3" type="ORF">VOLCADRAFT_87558</name>
</gene>
<feature type="compositionally biased region" description="Gly residues" evidence="1">
    <location>
        <begin position="1528"/>
        <end position="1537"/>
    </location>
</feature>
<feature type="region of interest" description="Disordered" evidence="1">
    <location>
        <begin position="1671"/>
        <end position="1699"/>
    </location>
</feature>
<feature type="compositionally biased region" description="Polar residues" evidence="1">
    <location>
        <begin position="53"/>
        <end position="64"/>
    </location>
</feature>
<feature type="compositionally biased region" description="Low complexity" evidence="1">
    <location>
        <begin position="1359"/>
        <end position="1378"/>
    </location>
</feature>
<feature type="compositionally biased region" description="Basic and acidic residues" evidence="1">
    <location>
        <begin position="569"/>
        <end position="677"/>
    </location>
</feature>
<reference evidence="3 4" key="1">
    <citation type="journal article" date="2010" name="Science">
        <title>Genomic analysis of organismal complexity in the multicellular green alga Volvox carteri.</title>
        <authorList>
            <person name="Prochnik S.E."/>
            <person name="Umen J."/>
            <person name="Nedelcu A.M."/>
            <person name="Hallmann A."/>
            <person name="Miller S.M."/>
            <person name="Nishii I."/>
            <person name="Ferris P."/>
            <person name="Kuo A."/>
            <person name="Mitros T."/>
            <person name="Fritz-Laylin L.K."/>
            <person name="Hellsten U."/>
            <person name="Chapman J."/>
            <person name="Simakov O."/>
            <person name="Rensing S.A."/>
            <person name="Terry A."/>
            <person name="Pangilinan J."/>
            <person name="Kapitonov V."/>
            <person name="Jurka J."/>
            <person name="Salamov A."/>
            <person name="Shapiro H."/>
            <person name="Schmutz J."/>
            <person name="Grimwood J."/>
            <person name="Lindquist E."/>
            <person name="Lucas S."/>
            <person name="Grigoriev I.V."/>
            <person name="Schmitt R."/>
            <person name="Kirk D."/>
            <person name="Rokhsar D.S."/>
        </authorList>
    </citation>
    <scope>NUCLEOTIDE SEQUENCE [LARGE SCALE GENOMIC DNA]</scope>
    <source>
        <strain evidence="4">f. Nagariensis / Eve</strain>
    </source>
</reference>